<dbReference type="AlphaFoldDB" id="A0A1W1GV53"/>
<feature type="transmembrane region" description="Helical" evidence="1">
    <location>
        <begin position="149"/>
        <end position="171"/>
    </location>
</feature>
<feature type="transmembrane region" description="Helical" evidence="1">
    <location>
        <begin position="63"/>
        <end position="84"/>
    </location>
</feature>
<name>A0A1W1GV53_9GAMM</name>
<keyword evidence="1" id="KW-1133">Transmembrane helix</keyword>
<dbReference type="EMBL" id="FWEU01000001">
    <property type="protein sequence ID" value="SLM23233.1"/>
    <property type="molecule type" value="Genomic_DNA"/>
</dbReference>
<evidence type="ECO:0000313" key="3">
    <source>
        <dbReference type="Proteomes" id="UP000191133"/>
    </source>
</evidence>
<protein>
    <recommendedName>
        <fullName evidence="4">DUF2878 domain-containing protein</fullName>
    </recommendedName>
</protein>
<reference evidence="3" key="1">
    <citation type="submission" date="2016-10" db="EMBL/GenBank/DDBJ databases">
        <authorList>
            <person name="Varghese N."/>
        </authorList>
    </citation>
    <scope>NUCLEOTIDE SEQUENCE [LARGE SCALE GENOMIC DNA]</scope>
    <source>
        <strain evidence="3">92MFCol6.1</strain>
    </source>
</reference>
<evidence type="ECO:0000256" key="1">
    <source>
        <dbReference type="SAM" id="Phobius"/>
    </source>
</evidence>
<gene>
    <name evidence="2" type="ORF">SAMN04488690_0921</name>
</gene>
<accession>A0A1W1GV53</accession>
<dbReference type="Pfam" id="PF11086">
    <property type="entry name" value="DUF2878"/>
    <property type="match status" value="1"/>
</dbReference>
<proteinExistence type="predicted"/>
<dbReference type="Proteomes" id="UP000191133">
    <property type="component" value="Unassembled WGS sequence"/>
</dbReference>
<sequence length="187" mass="19770">MANGPADMRRTWVNVIGNQLVWLCAVAGAGRGWQWPALLSATLYVGSQLLASPRPRLELRLLLLALGCAWLVDGSAAASGAVQYAAAPLGWVPPPWIFALWAAFAMTLTASMAFLQRHWMLPVALGLLAPLAYLSAARGFQAVHFTAPAWLGVATLALGWCVALSLLCAVARRGTPSNRDTPLIGAA</sequence>
<keyword evidence="1" id="KW-0472">Membrane</keyword>
<feature type="transmembrane region" description="Helical" evidence="1">
    <location>
        <begin position="96"/>
        <end position="115"/>
    </location>
</feature>
<evidence type="ECO:0008006" key="4">
    <source>
        <dbReference type="Google" id="ProtNLM"/>
    </source>
</evidence>
<organism evidence="2 3">
    <name type="scientific">Stenotrophomonas indicatrix</name>
    <dbReference type="NCBI Taxonomy" id="2045451"/>
    <lineage>
        <taxon>Bacteria</taxon>
        <taxon>Pseudomonadati</taxon>
        <taxon>Pseudomonadota</taxon>
        <taxon>Gammaproteobacteria</taxon>
        <taxon>Lysobacterales</taxon>
        <taxon>Lysobacteraceae</taxon>
        <taxon>Stenotrophomonas</taxon>
    </lineage>
</organism>
<keyword evidence="1" id="KW-0812">Transmembrane</keyword>
<evidence type="ECO:0000313" key="2">
    <source>
        <dbReference type="EMBL" id="SLM23233.1"/>
    </source>
</evidence>
<dbReference type="InterPro" id="IPR021306">
    <property type="entry name" value="DUF2878"/>
</dbReference>
<feature type="transmembrane region" description="Helical" evidence="1">
    <location>
        <begin position="122"/>
        <end position="143"/>
    </location>
</feature>